<organism evidence="2 3">
    <name type="scientific">Elysia marginata</name>
    <dbReference type="NCBI Taxonomy" id="1093978"/>
    <lineage>
        <taxon>Eukaryota</taxon>
        <taxon>Metazoa</taxon>
        <taxon>Spiralia</taxon>
        <taxon>Lophotrochozoa</taxon>
        <taxon>Mollusca</taxon>
        <taxon>Gastropoda</taxon>
        <taxon>Heterobranchia</taxon>
        <taxon>Euthyneura</taxon>
        <taxon>Panpulmonata</taxon>
        <taxon>Sacoglossa</taxon>
        <taxon>Placobranchoidea</taxon>
        <taxon>Plakobranchidae</taxon>
        <taxon>Elysia</taxon>
    </lineage>
</organism>
<accession>A0AAV4IBS2</accession>
<sequence length="243" mass="28047">MQGKAEDLNIISKSLGLRIHSGKSKVLRSVVETEEGIILGTEALEEVVSFTYLGSIIYLKIGTDADIKTRIGRARSACTQLKRIWKAGNISQKIKTRLYNSNVKSVLLYGCETWKATPGAIRKVQTFINGFMRGILRIKWHDRVRNEEVWRQTGQKPVEEEIGMRRWRWIGHTLRKPHIKTTRQALQWNPQRNRGRGRPGETWKRCVEREMTMMGKRMGSAWKACPRPEWVAFTCAWPIPCQG</sequence>
<comment type="caution">
    <text evidence="2">The sequence shown here is derived from an EMBL/GenBank/DDBJ whole genome shotgun (WGS) entry which is preliminary data.</text>
</comment>
<dbReference type="PANTHER" id="PTHR47027">
    <property type="entry name" value="REVERSE TRANSCRIPTASE DOMAIN-CONTAINING PROTEIN"/>
    <property type="match status" value="1"/>
</dbReference>
<protein>
    <recommendedName>
        <fullName evidence="1">DUF6451 domain-containing protein</fullName>
    </recommendedName>
</protein>
<gene>
    <name evidence="2" type="ORF">ElyMa_004728400</name>
</gene>
<name>A0AAV4IBS2_9GAST</name>
<dbReference type="InterPro" id="IPR045609">
    <property type="entry name" value="DUF6451"/>
</dbReference>
<keyword evidence="3" id="KW-1185">Reference proteome</keyword>
<dbReference type="Pfam" id="PF20049">
    <property type="entry name" value="DUF6451"/>
    <property type="match status" value="1"/>
</dbReference>
<evidence type="ECO:0000313" key="2">
    <source>
        <dbReference type="EMBL" id="GFS07345.1"/>
    </source>
</evidence>
<evidence type="ECO:0000259" key="1">
    <source>
        <dbReference type="Pfam" id="PF20049"/>
    </source>
</evidence>
<dbReference type="PANTHER" id="PTHR47027:SF25">
    <property type="entry name" value="REVERSE TRANSCRIPTASE DOMAIN-CONTAINING PROTEIN"/>
    <property type="match status" value="1"/>
</dbReference>
<dbReference type="AlphaFoldDB" id="A0AAV4IBS2"/>
<dbReference type="EMBL" id="BMAT01009499">
    <property type="protein sequence ID" value="GFS07345.1"/>
    <property type="molecule type" value="Genomic_DNA"/>
</dbReference>
<reference evidence="2 3" key="1">
    <citation type="journal article" date="2021" name="Elife">
        <title>Chloroplast acquisition without the gene transfer in kleptoplastic sea slugs, Plakobranchus ocellatus.</title>
        <authorList>
            <person name="Maeda T."/>
            <person name="Takahashi S."/>
            <person name="Yoshida T."/>
            <person name="Shimamura S."/>
            <person name="Takaki Y."/>
            <person name="Nagai Y."/>
            <person name="Toyoda A."/>
            <person name="Suzuki Y."/>
            <person name="Arimoto A."/>
            <person name="Ishii H."/>
            <person name="Satoh N."/>
            <person name="Nishiyama T."/>
            <person name="Hasebe M."/>
            <person name="Maruyama T."/>
            <person name="Minagawa J."/>
            <person name="Obokata J."/>
            <person name="Shigenobu S."/>
        </authorList>
    </citation>
    <scope>NUCLEOTIDE SEQUENCE [LARGE SCALE GENOMIC DNA]</scope>
</reference>
<feature type="domain" description="DUF6451" evidence="1">
    <location>
        <begin position="79"/>
        <end position="109"/>
    </location>
</feature>
<evidence type="ECO:0000313" key="3">
    <source>
        <dbReference type="Proteomes" id="UP000762676"/>
    </source>
</evidence>
<proteinExistence type="predicted"/>
<dbReference type="Proteomes" id="UP000762676">
    <property type="component" value="Unassembled WGS sequence"/>
</dbReference>